<protein>
    <recommendedName>
        <fullName evidence="3">DUF3592 domain-containing protein</fullName>
    </recommendedName>
</protein>
<name>A0ABU2NL64_9ACTN</name>
<evidence type="ECO:0000313" key="1">
    <source>
        <dbReference type="EMBL" id="MDT0377197.1"/>
    </source>
</evidence>
<keyword evidence="2" id="KW-1185">Reference proteome</keyword>
<accession>A0ABU2NL64</accession>
<evidence type="ECO:0008006" key="3">
    <source>
        <dbReference type="Google" id="ProtNLM"/>
    </source>
</evidence>
<gene>
    <name evidence="1" type="ORF">RM572_00195</name>
</gene>
<organism evidence="1 2">
    <name type="scientific">Streptomyces hazeniae</name>
    <dbReference type="NCBI Taxonomy" id="3075538"/>
    <lineage>
        <taxon>Bacteria</taxon>
        <taxon>Bacillati</taxon>
        <taxon>Actinomycetota</taxon>
        <taxon>Actinomycetes</taxon>
        <taxon>Kitasatosporales</taxon>
        <taxon>Streptomycetaceae</taxon>
        <taxon>Streptomyces</taxon>
    </lineage>
</organism>
<dbReference type="EMBL" id="JAVREQ010000001">
    <property type="protein sequence ID" value="MDT0377197.1"/>
    <property type="molecule type" value="Genomic_DNA"/>
</dbReference>
<dbReference type="RefSeq" id="WP_311671203.1">
    <property type="nucleotide sequence ID" value="NZ_JAVREQ010000001.1"/>
</dbReference>
<reference evidence="2" key="1">
    <citation type="submission" date="2023-07" db="EMBL/GenBank/DDBJ databases">
        <title>30 novel species of actinomycetes from the DSMZ collection.</title>
        <authorList>
            <person name="Nouioui I."/>
        </authorList>
    </citation>
    <scope>NUCLEOTIDE SEQUENCE [LARGE SCALE GENOMIC DNA]</scope>
    <source>
        <strain evidence="2">DSM 42041</strain>
    </source>
</reference>
<proteinExistence type="predicted"/>
<evidence type="ECO:0000313" key="2">
    <source>
        <dbReference type="Proteomes" id="UP001183414"/>
    </source>
</evidence>
<sequence>MRPTTGGAGMDEVRAAGRSGRGAGALRLGVGALLLMAGGGVVAVGTGAPGLETETFTRISCHETRVEKGGTVWHCFGMSRAQIETAERIQRQARQDALIAHRPGGPPRRPEPPPLRTRLTFVDHDGREDPVEVTATRVGSRWIAHAPDVVGTGVALLLAGTGVTVSGALRVRAVWRATARETAA</sequence>
<dbReference type="Proteomes" id="UP001183414">
    <property type="component" value="Unassembled WGS sequence"/>
</dbReference>
<comment type="caution">
    <text evidence="1">The sequence shown here is derived from an EMBL/GenBank/DDBJ whole genome shotgun (WGS) entry which is preliminary data.</text>
</comment>